<dbReference type="InterPro" id="IPR036779">
    <property type="entry name" value="LysM_dom_sf"/>
</dbReference>
<sequence>MSYDGMPAACHIHCSDRFSQTNEMRNQYDADIRQIVDTFNHYLKKKYPTSNYHDLDWRLVKAIIWTESGHKNSAWRLRPMQIGNNGDAGLKAVLHIKKTWLKNGKLHIQSEGAELIIPPEYKPNLTVNNKHKIRQNPQLNIQAGVTYLLMRHAKFGYKTIVNDDVEHIIAVKAGDNLNKIALSHHTTIGVLKQLNPEINQHHLHTGMQLKYKKATVKKYITGWQAINFSSIAKKYNAKGDRNYKYKLRYAYASINKE</sequence>
<evidence type="ECO:0000313" key="4">
    <source>
        <dbReference type="Proteomes" id="UP001154255"/>
    </source>
</evidence>
<dbReference type="SUPFAM" id="SSF53955">
    <property type="entry name" value="Lysozyme-like"/>
    <property type="match status" value="1"/>
</dbReference>
<accession>A0A9W4XE17</accession>
<dbReference type="PROSITE" id="PS51782">
    <property type="entry name" value="LYSM"/>
    <property type="match status" value="1"/>
</dbReference>
<feature type="domain" description="LysM" evidence="1">
    <location>
        <begin position="167"/>
        <end position="211"/>
    </location>
</feature>
<dbReference type="SUPFAM" id="SSF54106">
    <property type="entry name" value="LysM domain"/>
    <property type="match status" value="1"/>
</dbReference>
<dbReference type="EMBL" id="CAMXCM010000009">
    <property type="protein sequence ID" value="CAI3956440.1"/>
    <property type="molecule type" value="Genomic_DNA"/>
</dbReference>
<evidence type="ECO:0000313" key="5">
    <source>
        <dbReference type="Proteomes" id="UP001154259"/>
    </source>
</evidence>
<gene>
    <name evidence="3" type="ORF">R53529_LOCUS2136</name>
    <name evidence="2" type="ORF">R53530_LOCUS2150</name>
</gene>
<dbReference type="InterPro" id="IPR018392">
    <property type="entry name" value="LysM"/>
</dbReference>
<dbReference type="Pfam" id="PF01476">
    <property type="entry name" value="LysM"/>
    <property type="match status" value="1"/>
</dbReference>
<dbReference type="Gene3D" id="1.10.530.10">
    <property type="match status" value="1"/>
</dbReference>
<name>A0A9W4XE17_9PROT</name>
<comment type="caution">
    <text evidence="2">The sequence shown here is derived from an EMBL/GenBank/DDBJ whole genome shotgun (WGS) entry which is preliminary data.</text>
</comment>
<keyword evidence="5" id="KW-1185">Reference proteome</keyword>
<organism evidence="2 4">
    <name type="scientific">Commensalibacter communis</name>
    <dbReference type="NCBI Taxonomy" id="2972786"/>
    <lineage>
        <taxon>Bacteria</taxon>
        <taxon>Pseudomonadati</taxon>
        <taxon>Pseudomonadota</taxon>
        <taxon>Alphaproteobacteria</taxon>
        <taxon>Acetobacterales</taxon>
        <taxon>Acetobacteraceae</taxon>
    </lineage>
</organism>
<dbReference type="RefSeq" id="WP_271790554.1">
    <property type="nucleotide sequence ID" value="NZ_CAMXCJ010000010.1"/>
</dbReference>
<dbReference type="AlphaFoldDB" id="A0A9W4XE17"/>
<dbReference type="EMBL" id="CAMXCS010000009">
    <property type="protein sequence ID" value="CAI3958305.1"/>
    <property type="molecule type" value="Genomic_DNA"/>
</dbReference>
<dbReference type="SMART" id="SM00257">
    <property type="entry name" value="LysM"/>
    <property type="match status" value="1"/>
</dbReference>
<proteinExistence type="predicted"/>
<dbReference type="Proteomes" id="UP001154255">
    <property type="component" value="Unassembled WGS sequence"/>
</dbReference>
<evidence type="ECO:0000259" key="1">
    <source>
        <dbReference type="PROSITE" id="PS51782"/>
    </source>
</evidence>
<protein>
    <submittedName>
        <fullName evidence="2 3">LysM repeat (LysM)</fullName>
    </submittedName>
</protein>
<reference evidence="2" key="1">
    <citation type="submission" date="2022-10" db="EMBL/GenBank/DDBJ databases">
        <authorList>
            <person name="Botero Cardona J."/>
        </authorList>
    </citation>
    <scope>NUCLEOTIDE SEQUENCE</scope>
    <source>
        <strain evidence="2">LMG 31819</strain>
        <strain evidence="3">R-53529</strain>
    </source>
</reference>
<evidence type="ECO:0000313" key="3">
    <source>
        <dbReference type="EMBL" id="CAI3958305.1"/>
    </source>
</evidence>
<dbReference type="CDD" id="cd00118">
    <property type="entry name" value="LysM"/>
    <property type="match status" value="1"/>
</dbReference>
<dbReference type="InterPro" id="IPR023346">
    <property type="entry name" value="Lysozyme-like_dom_sf"/>
</dbReference>
<evidence type="ECO:0000313" key="2">
    <source>
        <dbReference type="EMBL" id="CAI3956440.1"/>
    </source>
</evidence>
<dbReference type="Proteomes" id="UP001154259">
    <property type="component" value="Unassembled WGS sequence"/>
</dbReference>